<dbReference type="EMBL" id="JAHLQT010022636">
    <property type="protein sequence ID" value="KAG7166294.1"/>
    <property type="molecule type" value="Genomic_DNA"/>
</dbReference>
<proteinExistence type="predicted"/>
<reference evidence="1" key="1">
    <citation type="journal article" date="2021" name="Sci. Adv.">
        <title>The American lobster genome reveals insights on longevity, neural, and immune adaptations.</title>
        <authorList>
            <person name="Polinski J.M."/>
            <person name="Zimin A.V."/>
            <person name="Clark K.F."/>
            <person name="Kohn A.B."/>
            <person name="Sadowski N."/>
            <person name="Timp W."/>
            <person name="Ptitsyn A."/>
            <person name="Khanna P."/>
            <person name="Romanova D.Y."/>
            <person name="Williams P."/>
            <person name="Greenwood S.J."/>
            <person name="Moroz L.L."/>
            <person name="Walt D.R."/>
            <person name="Bodnar A.G."/>
        </authorList>
    </citation>
    <scope>NUCLEOTIDE SEQUENCE</scope>
    <source>
        <strain evidence="1">GMGI-L3</strain>
    </source>
</reference>
<protein>
    <submittedName>
        <fullName evidence="1">Uncharacterized protein</fullName>
    </submittedName>
</protein>
<dbReference type="Proteomes" id="UP000747542">
    <property type="component" value="Unassembled WGS sequence"/>
</dbReference>
<organism evidence="1 2">
    <name type="scientific">Homarus americanus</name>
    <name type="common">American lobster</name>
    <dbReference type="NCBI Taxonomy" id="6706"/>
    <lineage>
        <taxon>Eukaryota</taxon>
        <taxon>Metazoa</taxon>
        <taxon>Ecdysozoa</taxon>
        <taxon>Arthropoda</taxon>
        <taxon>Crustacea</taxon>
        <taxon>Multicrustacea</taxon>
        <taxon>Malacostraca</taxon>
        <taxon>Eumalacostraca</taxon>
        <taxon>Eucarida</taxon>
        <taxon>Decapoda</taxon>
        <taxon>Pleocyemata</taxon>
        <taxon>Astacidea</taxon>
        <taxon>Nephropoidea</taxon>
        <taxon>Nephropidae</taxon>
        <taxon>Homarus</taxon>
    </lineage>
</organism>
<comment type="caution">
    <text evidence="1">The sequence shown here is derived from an EMBL/GenBank/DDBJ whole genome shotgun (WGS) entry which is preliminary data.</text>
</comment>
<accession>A0A8J5MX78</accession>
<evidence type="ECO:0000313" key="1">
    <source>
        <dbReference type="EMBL" id="KAG7166294.1"/>
    </source>
</evidence>
<gene>
    <name evidence="1" type="ORF">Hamer_G011123</name>
</gene>
<name>A0A8J5MX78_HOMAM</name>
<sequence>MYRTLCSIHFVDLACINLTRPSNIWQMFLQYSVNFCLAKVVSFWGMLCIFKYCSVESISHVVVW</sequence>
<keyword evidence="2" id="KW-1185">Reference proteome</keyword>
<dbReference type="AlphaFoldDB" id="A0A8J5MX78"/>
<evidence type="ECO:0000313" key="2">
    <source>
        <dbReference type="Proteomes" id="UP000747542"/>
    </source>
</evidence>